<keyword evidence="1" id="KW-0413">Isomerase</keyword>
<keyword evidence="2" id="KW-1185">Reference proteome</keyword>
<dbReference type="InterPro" id="IPR014721">
    <property type="entry name" value="Ribsml_uS5_D2-typ_fold_subgr"/>
</dbReference>
<dbReference type="PRINTS" id="PR00418">
    <property type="entry name" value="TPI2FAMILY"/>
</dbReference>
<dbReference type="NCBIfam" id="NF004189">
    <property type="entry name" value="PRK05644.1"/>
    <property type="match status" value="1"/>
</dbReference>
<name>A0ABY7IW74_STRNI</name>
<dbReference type="NCBIfam" id="TIGR01059">
    <property type="entry name" value="gyrB"/>
    <property type="match status" value="1"/>
</dbReference>
<dbReference type="EMBL" id="CP114202">
    <property type="protein sequence ID" value="WAU01806.1"/>
    <property type="molecule type" value="Genomic_DNA"/>
</dbReference>
<dbReference type="SUPFAM" id="SSF54211">
    <property type="entry name" value="Ribosomal protein S5 domain 2-like"/>
    <property type="match status" value="1"/>
</dbReference>
<dbReference type="EC" id="5.6.2.2" evidence="1"/>
<dbReference type="SMART" id="SM00433">
    <property type="entry name" value="TOP2c"/>
    <property type="match status" value="1"/>
</dbReference>
<reference evidence="1 2" key="1">
    <citation type="submission" date="2022-12" db="EMBL/GenBank/DDBJ databases">
        <authorList>
            <person name="Ruckert C."/>
            <person name="Busche T."/>
            <person name="Kalinowski J."/>
            <person name="Wittmann C."/>
        </authorList>
    </citation>
    <scope>NUCLEOTIDE SEQUENCE [LARGE SCALE GENOMIC DNA]</scope>
    <source>
        <strain evidence="1 2">DSM 40555</strain>
    </source>
</reference>
<dbReference type="InterPro" id="IPR013506">
    <property type="entry name" value="Topo_IIA_bsu_dom2"/>
</dbReference>
<dbReference type="InterPro" id="IPR001241">
    <property type="entry name" value="Topo_IIA"/>
</dbReference>
<dbReference type="InterPro" id="IPR006171">
    <property type="entry name" value="TOPRIM_dom"/>
</dbReference>
<dbReference type="Pfam" id="PF02518">
    <property type="entry name" value="HATPase_c"/>
    <property type="match status" value="1"/>
</dbReference>
<dbReference type="InterPro" id="IPR036890">
    <property type="entry name" value="HATPase_C_sf"/>
</dbReference>
<dbReference type="Pfam" id="PF00986">
    <property type="entry name" value="DNA_gyraseB_C"/>
    <property type="match status" value="1"/>
</dbReference>
<dbReference type="HAMAP" id="MF_01898">
    <property type="entry name" value="GyrB"/>
    <property type="match status" value="1"/>
</dbReference>
<dbReference type="PROSITE" id="PS50880">
    <property type="entry name" value="TOPRIM"/>
    <property type="match status" value="1"/>
</dbReference>
<dbReference type="NCBIfam" id="NF011501">
    <property type="entry name" value="PRK14939.1"/>
    <property type="match status" value="1"/>
</dbReference>
<dbReference type="Gene3D" id="3.40.50.670">
    <property type="match status" value="1"/>
</dbReference>
<dbReference type="InterPro" id="IPR013759">
    <property type="entry name" value="Topo_IIA_B_C"/>
</dbReference>
<dbReference type="Proteomes" id="UP001210609">
    <property type="component" value="Chromosome"/>
</dbReference>
<dbReference type="GO" id="GO:0003918">
    <property type="term" value="F:DNA topoisomerase type II (double strand cut, ATP-hydrolyzing) activity"/>
    <property type="evidence" value="ECO:0007669"/>
    <property type="project" value="UniProtKB-EC"/>
</dbReference>
<dbReference type="SMART" id="SM00387">
    <property type="entry name" value="HATPase_c"/>
    <property type="match status" value="1"/>
</dbReference>
<dbReference type="PRINTS" id="PR01159">
    <property type="entry name" value="DNAGYRASEB"/>
</dbReference>
<organism evidence="1 2">
    <name type="scientific">Streptomyces nigrescens</name>
    <dbReference type="NCBI Taxonomy" id="1920"/>
    <lineage>
        <taxon>Bacteria</taxon>
        <taxon>Bacillati</taxon>
        <taxon>Actinomycetota</taxon>
        <taxon>Actinomycetes</taxon>
        <taxon>Kitasatosporales</taxon>
        <taxon>Streptomycetaceae</taxon>
        <taxon>Streptomyces</taxon>
    </lineage>
</organism>
<dbReference type="InterPro" id="IPR003594">
    <property type="entry name" value="HATPase_dom"/>
</dbReference>
<dbReference type="InterPro" id="IPR020568">
    <property type="entry name" value="Ribosomal_Su5_D2-typ_SF"/>
</dbReference>
<gene>
    <name evidence="1" type="primary">gyrB</name>
    <name evidence="1" type="ORF">STRLI_003903</name>
</gene>
<dbReference type="PROSITE" id="PS00177">
    <property type="entry name" value="TOPOISOMERASE_II"/>
    <property type="match status" value="1"/>
</dbReference>
<dbReference type="InterPro" id="IPR000565">
    <property type="entry name" value="Topo_IIA_B"/>
</dbReference>
<dbReference type="PANTHER" id="PTHR45866:SF1">
    <property type="entry name" value="DNA GYRASE SUBUNIT B, MITOCHONDRIAL"/>
    <property type="match status" value="1"/>
</dbReference>
<evidence type="ECO:0000313" key="2">
    <source>
        <dbReference type="Proteomes" id="UP001210609"/>
    </source>
</evidence>
<dbReference type="InterPro" id="IPR002288">
    <property type="entry name" value="DNA_gyrase_B_C"/>
</dbReference>
<evidence type="ECO:0000313" key="1">
    <source>
        <dbReference type="EMBL" id="WAU01806.1"/>
    </source>
</evidence>
<dbReference type="Pfam" id="PF01751">
    <property type="entry name" value="Toprim"/>
    <property type="match status" value="1"/>
</dbReference>
<dbReference type="PANTHER" id="PTHR45866">
    <property type="entry name" value="DNA GYRASE/TOPOISOMERASE SUBUNIT B"/>
    <property type="match status" value="1"/>
</dbReference>
<dbReference type="Gene3D" id="3.30.230.10">
    <property type="match status" value="1"/>
</dbReference>
<dbReference type="InterPro" id="IPR011557">
    <property type="entry name" value="GyrB"/>
</dbReference>
<dbReference type="InterPro" id="IPR018522">
    <property type="entry name" value="TopoIIA_CS"/>
</dbReference>
<dbReference type="Gene3D" id="3.30.565.10">
    <property type="entry name" value="Histidine kinase-like ATPase, C-terminal domain"/>
    <property type="match status" value="1"/>
</dbReference>
<proteinExistence type="inferred from homology"/>
<dbReference type="CDD" id="cd03366">
    <property type="entry name" value="TOPRIM_TopoIIA_GyrB"/>
    <property type="match status" value="1"/>
</dbReference>
<accession>A0ABY7IW74</accession>
<sequence length="653" mass="72379">MGDSAVEKSYDASAITVLEGLDAVRKRPGMYIGSTGERGLHHLVQEVVDNSVDEALAGHADTITVTLLADGGVRVVDNGRGIPVGIVPSENKPAVEVVMTVLHAGGKFGGGGYAVSGGLHGVGVSVVNALSQRVAVEVRTDGYRWTQEYKLGVPTAPLAKNEATDETGTTVTFWADPDIFETTTYSFETLSRRFQEMAFLNKGLTIALTDERPDHVDEDGKPLSVRYHYEGGIVDFVTYLNSRKGELVHPTVISVEAEDKERMLSIDLAMQWNTQYSEGVYSFANIIHTHEGGTHEEGFRAALTGLINRYAREKKLLREKDDNLTGEDIREGLTAIISVKLAEPQFEGQTKTKLGNTEVKTFVQKVVHEHLNDWLDRNPNEAADIIRKGIQAATARVAARKARDLTRRKGLLETASLPGKLSDCQSNDPEKCEIFIVEGDSAGGSAKSGRNPEYQAILPIRGKILNVEKARVDKILQNNEVQALISAFGTGVHEDFDIEKLRYHKIILMADADVDGQHINTLLLTFLFRFMRPLVEAGHVYLSRPPLYKIKWGRDDFEYAYSDPERDALIELGKQNGKRIREDSIQRFKGLGEMNAEELRITTMDTDHRVLGQVSLDDAARADDLFSVLMGEDVEARRSFIQRNAKDVRFLDI</sequence>
<dbReference type="SUPFAM" id="SSF56719">
    <property type="entry name" value="Type II DNA topoisomerase"/>
    <property type="match status" value="1"/>
</dbReference>
<dbReference type="InterPro" id="IPR013760">
    <property type="entry name" value="Topo_IIA-like_dom_sf"/>
</dbReference>
<dbReference type="CDD" id="cd16928">
    <property type="entry name" value="HATPase_GyrB-like"/>
    <property type="match status" value="1"/>
</dbReference>
<dbReference type="SUPFAM" id="SSF55874">
    <property type="entry name" value="ATPase domain of HSP90 chaperone/DNA topoisomerase II/histidine kinase"/>
    <property type="match status" value="1"/>
</dbReference>
<protein>
    <submittedName>
        <fullName evidence="1">DNA topoisomerase (ATP-hydrolyzing) subunit B</fullName>
        <ecNumber evidence="1">5.6.2.2</ecNumber>
    </submittedName>
</protein>
<dbReference type="InterPro" id="IPR034160">
    <property type="entry name" value="TOPRIM_GyrB"/>
</dbReference>
<dbReference type="CDD" id="cd00822">
    <property type="entry name" value="TopoII_Trans_DNA_gyrase"/>
    <property type="match status" value="1"/>
</dbReference>
<dbReference type="Pfam" id="PF00204">
    <property type="entry name" value="DNA_gyraseB"/>
    <property type="match status" value="1"/>
</dbReference>